<feature type="transmembrane region" description="Helical" evidence="11">
    <location>
        <begin position="316"/>
        <end position="336"/>
    </location>
</feature>
<feature type="transmembrane region" description="Helical" evidence="11">
    <location>
        <begin position="286"/>
        <end position="304"/>
    </location>
</feature>
<accession>A0ABW4XLE6</accession>
<gene>
    <name evidence="13" type="ORF">ACFSJ3_03815</name>
</gene>
<dbReference type="InterPro" id="IPR003148">
    <property type="entry name" value="RCK_N"/>
</dbReference>
<dbReference type="InterPro" id="IPR036291">
    <property type="entry name" value="NAD(P)-bd_dom_sf"/>
</dbReference>
<dbReference type="PROSITE" id="PS51201">
    <property type="entry name" value="RCK_N"/>
    <property type="match status" value="1"/>
</dbReference>
<reference evidence="14" key="1">
    <citation type="journal article" date="2019" name="Int. J. Syst. Evol. Microbiol.">
        <title>The Global Catalogue of Microorganisms (GCM) 10K type strain sequencing project: providing services to taxonomists for standard genome sequencing and annotation.</title>
        <authorList>
            <consortium name="The Broad Institute Genomics Platform"/>
            <consortium name="The Broad Institute Genome Sequencing Center for Infectious Disease"/>
            <person name="Wu L."/>
            <person name="Ma J."/>
        </authorList>
    </citation>
    <scope>NUCLEOTIDE SEQUENCE [LARGE SCALE GENOMIC DNA]</scope>
    <source>
        <strain evidence="14">CGMCC 1.10992</strain>
    </source>
</reference>
<evidence type="ECO:0000256" key="8">
    <source>
        <dbReference type="ARBA" id="ARBA00023065"/>
    </source>
</evidence>
<feature type="transmembrane region" description="Helical" evidence="11">
    <location>
        <begin position="342"/>
        <end position="361"/>
    </location>
</feature>
<feature type="transmembrane region" description="Helical" evidence="11">
    <location>
        <begin position="150"/>
        <end position="169"/>
    </location>
</feature>
<feature type="transmembrane region" description="Helical" evidence="11">
    <location>
        <begin position="85"/>
        <end position="107"/>
    </location>
</feature>
<keyword evidence="8" id="KW-0406">Ion transport</keyword>
<keyword evidence="2" id="KW-0813">Transport</keyword>
<dbReference type="Pfam" id="PF02254">
    <property type="entry name" value="TrkA_N"/>
    <property type="match status" value="1"/>
</dbReference>
<keyword evidence="6" id="KW-0630">Potassium</keyword>
<evidence type="ECO:0000256" key="1">
    <source>
        <dbReference type="ARBA" id="ARBA00004141"/>
    </source>
</evidence>
<keyword evidence="5 11" id="KW-0812">Transmembrane</keyword>
<feature type="transmembrane region" description="Helical" evidence="11">
    <location>
        <begin position="229"/>
        <end position="249"/>
    </location>
</feature>
<evidence type="ECO:0000256" key="4">
    <source>
        <dbReference type="ARBA" id="ARBA00022538"/>
    </source>
</evidence>
<dbReference type="InterPro" id="IPR038770">
    <property type="entry name" value="Na+/solute_symporter_sf"/>
</dbReference>
<comment type="caution">
    <text evidence="13">The sequence shown here is derived from an EMBL/GenBank/DDBJ whole genome shotgun (WGS) entry which is preliminary data.</text>
</comment>
<dbReference type="PANTHER" id="PTHR46157:SF4">
    <property type="entry name" value="K(+) EFFLUX ANTIPORTER 3, CHLOROPLASTIC"/>
    <property type="match status" value="1"/>
</dbReference>
<comment type="subcellular location">
    <subcellularLocation>
        <location evidence="1">Membrane</location>
        <topology evidence="1">Multi-pass membrane protein</topology>
    </subcellularLocation>
</comment>
<evidence type="ECO:0000256" key="5">
    <source>
        <dbReference type="ARBA" id="ARBA00022692"/>
    </source>
</evidence>
<evidence type="ECO:0000313" key="13">
    <source>
        <dbReference type="EMBL" id="MFD2095098.1"/>
    </source>
</evidence>
<evidence type="ECO:0000256" key="9">
    <source>
        <dbReference type="ARBA" id="ARBA00023136"/>
    </source>
</evidence>
<keyword evidence="4" id="KW-0633">Potassium transport</keyword>
<dbReference type="EMBL" id="JBHUHT010000007">
    <property type="protein sequence ID" value="MFD2095098.1"/>
    <property type="molecule type" value="Genomic_DNA"/>
</dbReference>
<keyword evidence="9 11" id="KW-0472">Membrane</keyword>
<feature type="region of interest" description="Disordered" evidence="10">
    <location>
        <begin position="199"/>
        <end position="219"/>
    </location>
</feature>
<sequence>MTGYFVQAFVYLAAAVIMVPLAKRMGLGSVLGYLVAGVIIGPLTGLVGAETETLQHVAEFGVVMMLFLVGLELQPQMLWQMRSKLVGLGGLQVGGSTVLIAGTAMLFSVDWRMALAIGLIFALSSTAIVLQSHGEKGWSKTEGGRASFSVLLFQDIAVIPMLAFLPFLAMPAADVVADLAHQAASVAADGAGDVAARGAEHAAEHGAGHDEDSGGHHGGSDPLADLPPMIYALSVIGAISIVVVVGQFLSTPLFRFVAASGLREVFTATALALVVGISALMGMVGLSPALGTFLAGVILANSEFRHELESNIEPFKGLLLGLFFITVGAGISFPVLVDNFGFLVGVTLAVIVGKALVLYLLAVVFKVRGSDRWILTLSLAQAGEFGFVLLAFSLQVNVLDAAMVELLAMVVALSMFLTPLLFILLEKVLMPRMEQSSNEQQEEDVIEEQGEVIIAGVGRFGQIVNRLLLANGVSTTVLDHEAQQVEHLRHIRIKSYFGDATRMELLHTAGIEEASMLVVAIDDRERALHLVHEVKRHYPNLKVMARAFDRGDAYQLEHAGADYVVKETYHSALDMGKQALKYLGYHPFQAENLTRAFDEVEEERKEELRASWITTLHEKGVSASYQEQFMKLDDALLLAMQKDRVDRHTSEERGWTPPPIGYAEKLESEQDIGAKTK</sequence>
<feature type="transmembrane region" description="Helical" evidence="11">
    <location>
        <begin position="113"/>
        <end position="130"/>
    </location>
</feature>
<dbReference type="PANTHER" id="PTHR46157">
    <property type="entry name" value="K(+) EFFLUX ANTIPORTER 3, CHLOROPLASTIC"/>
    <property type="match status" value="1"/>
</dbReference>
<dbReference type="Gene3D" id="1.20.1530.20">
    <property type="match status" value="2"/>
</dbReference>
<protein>
    <submittedName>
        <fullName evidence="13">Cation:proton antiporter</fullName>
    </submittedName>
</protein>
<name>A0ABW4XLE6_9GAMM</name>
<feature type="transmembrane region" description="Helical" evidence="11">
    <location>
        <begin position="406"/>
        <end position="425"/>
    </location>
</feature>
<evidence type="ECO:0000256" key="3">
    <source>
        <dbReference type="ARBA" id="ARBA00022449"/>
    </source>
</evidence>
<evidence type="ECO:0000256" key="7">
    <source>
        <dbReference type="ARBA" id="ARBA00022989"/>
    </source>
</evidence>
<keyword evidence="7 11" id="KW-1133">Transmembrane helix</keyword>
<keyword evidence="14" id="KW-1185">Reference proteome</keyword>
<feature type="transmembrane region" description="Helical" evidence="11">
    <location>
        <begin position="54"/>
        <end position="73"/>
    </location>
</feature>
<evidence type="ECO:0000259" key="12">
    <source>
        <dbReference type="PROSITE" id="PS51201"/>
    </source>
</evidence>
<dbReference type="SUPFAM" id="SSF51735">
    <property type="entry name" value="NAD(P)-binding Rossmann-fold domains"/>
    <property type="match status" value="1"/>
</dbReference>
<organism evidence="13 14">
    <name type="scientific">Corallincola platygyrae</name>
    <dbReference type="NCBI Taxonomy" id="1193278"/>
    <lineage>
        <taxon>Bacteria</taxon>
        <taxon>Pseudomonadati</taxon>
        <taxon>Pseudomonadota</taxon>
        <taxon>Gammaproteobacteria</taxon>
        <taxon>Alteromonadales</taxon>
        <taxon>Psychromonadaceae</taxon>
        <taxon>Corallincola</taxon>
    </lineage>
</organism>
<feature type="transmembrane region" description="Helical" evidence="11">
    <location>
        <begin position="6"/>
        <end position="23"/>
    </location>
</feature>
<dbReference type="InterPro" id="IPR006153">
    <property type="entry name" value="Cation/H_exchanger_TM"/>
</dbReference>
<evidence type="ECO:0000256" key="2">
    <source>
        <dbReference type="ARBA" id="ARBA00022448"/>
    </source>
</evidence>
<feature type="region of interest" description="Disordered" evidence="10">
    <location>
        <begin position="647"/>
        <end position="677"/>
    </location>
</feature>
<feature type="transmembrane region" description="Helical" evidence="11">
    <location>
        <begin position="373"/>
        <end position="394"/>
    </location>
</feature>
<evidence type="ECO:0000256" key="10">
    <source>
        <dbReference type="SAM" id="MobiDB-lite"/>
    </source>
</evidence>
<dbReference type="Proteomes" id="UP001597380">
    <property type="component" value="Unassembled WGS sequence"/>
</dbReference>
<feature type="transmembrane region" description="Helical" evidence="11">
    <location>
        <begin position="30"/>
        <end position="48"/>
    </location>
</feature>
<evidence type="ECO:0000313" key="14">
    <source>
        <dbReference type="Proteomes" id="UP001597380"/>
    </source>
</evidence>
<dbReference type="Gene3D" id="3.40.50.720">
    <property type="entry name" value="NAD(P)-binding Rossmann-like Domain"/>
    <property type="match status" value="1"/>
</dbReference>
<keyword evidence="3" id="KW-0050">Antiport</keyword>
<evidence type="ECO:0000256" key="11">
    <source>
        <dbReference type="SAM" id="Phobius"/>
    </source>
</evidence>
<dbReference type="RefSeq" id="WP_345337832.1">
    <property type="nucleotide sequence ID" value="NZ_BAABLI010000004.1"/>
</dbReference>
<feature type="compositionally biased region" description="Basic and acidic residues" evidence="10">
    <location>
        <begin position="664"/>
        <end position="677"/>
    </location>
</feature>
<evidence type="ECO:0000256" key="6">
    <source>
        <dbReference type="ARBA" id="ARBA00022958"/>
    </source>
</evidence>
<dbReference type="Pfam" id="PF00999">
    <property type="entry name" value="Na_H_Exchanger"/>
    <property type="match status" value="1"/>
</dbReference>
<proteinExistence type="predicted"/>
<feature type="domain" description="RCK N-terminal" evidence="12">
    <location>
        <begin position="449"/>
        <end position="565"/>
    </location>
</feature>